<dbReference type="Proteomes" id="UP000289738">
    <property type="component" value="Chromosome B07"/>
</dbReference>
<dbReference type="GO" id="GO:0016020">
    <property type="term" value="C:membrane"/>
    <property type="evidence" value="ECO:0007669"/>
    <property type="project" value="UniProtKB-SubCell"/>
</dbReference>
<evidence type="ECO:0000256" key="3">
    <source>
        <dbReference type="ARBA" id="ARBA00022448"/>
    </source>
</evidence>
<keyword evidence="14" id="KW-1185">Reference proteome</keyword>
<dbReference type="PROSITE" id="PS50939">
    <property type="entry name" value="CYTOCHROME_B561"/>
    <property type="match status" value="1"/>
</dbReference>
<dbReference type="GO" id="GO:0140575">
    <property type="term" value="F:transmembrane monodehydroascorbate reductase activity"/>
    <property type="evidence" value="ECO:0007669"/>
    <property type="project" value="InterPro"/>
</dbReference>
<feature type="domain" description="Cytochrome b561" evidence="12">
    <location>
        <begin position="28"/>
        <end position="247"/>
    </location>
</feature>
<feature type="transmembrane region" description="Helical" evidence="11">
    <location>
        <begin position="220"/>
        <end position="239"/>
    </location>
</feature>
<keyword evidence="5 11" id="KW-0812">Transmembrane</keyword>
<evidence type="ECO:0000256" key="4">
    <source>
        <dbReference type="ARBA" id="ARBA00022617"/>
    </source>
</evidence>
<evidence type="ECO:0000256" key="2">
    <source>
        <dbReference type="ARBA" id="ARBA00004141"/>
    </source>
</evidence>
<dbReference type="InterPro" id="IPR045150">
    <property type="entry name" value="CYB561D1/2"/>
</dbReference>
<keyword evidence="6" id="KW-0479">Metal-binding</keyword>
<accession>A0A444YER7</accession>
<evidence type="ECO:0000256" key="8">
    <source>
        <dbReference type="ARBA" id="ARBA00022989"/>
    </source>
</evidence>
<evidence type="ECO:0000256" key="10">
    <source>
        <dbReference type="ARBA" id="ARBA00023136"/>
    </source>
</evidence>
<keyword evidence="10 11" id="KW-0472">Membrane</keyword>
<feature type="transmembrane region" description="Helical" evidence="11">
    <location>
        <begin position="116"/>
        <end position="142"/>
    </location>
</feature>
<dbReference type="GO" id="GO:0046872">
    <property type="term" value="F:metal ion binding"/>
    <property type="evidence" value="ECO:0007669"/>
    <property type="project" value="UniProtKB-KW"/>
</dbReference>
<dbReference type="CDD" id="cd08760">
    <property type="entry name" value="Cyt_b561_FRRS1_like"/>
    <property type="match status" value="1"/>
</dbReference>
<comment type="cofactor">
    <cofactor evidence="1">
        <name>heme b</name>
        <dbReference type="ChEBI" id="CHEBI:60344"/>
    </cofactor>
</comment>
<feature type="transmembrane region" description="Helical" evidence="11">
    <location>
        <begin position="28"/>
        <end position="46"/>
    </location>
</feature>
<dbReference type="PANTHER" id="PTHR15422">
    <property type="entry name" value="OS05G0565100 PROTEIN"/>
    <property type="match status" value="1"/>
</dbReference>
<evidence type="ECO:0000256" key="5">
    <source>
        <dbReference type="ARBA" id="ARBA00022692"/>
    </source>
</evidence>
<comment type="subcellular location">
    <subcellularLocation>
        <location evidence="2">Membrane</location>
        <topology evidence="2">Multi-pass membrane protein</topology>
    </subcellularLocation>
</comment>
<evidence type="ECO:0000259" key="12">
    <source>
        <dbReference type="PROSITE" id="PS50939"/>
    </source>
</evidence>
<keyword evidence="4" id="KW-0349">Heme</keyword>
<dbReference type="GO" id="GO:0020037">
    <property type="term" value="F:heme binding"/>
    <property type="evidence" value="ECO:0007669"/>
    <property type="project" value="TreeGrafter"/>
</dbReference>
<dbReference type="AlphaFoldDB" id="A0A444YER7"/>
<feature type="transmembrane region" description="Helical" evidence="11">
    <location>
        <begin position="154"/>
        <end position="173"/>
    </location>
</feature>
<dbReference type="EMBL" id="SDMP01000017">
    <property type="protein sequence ID" value="RYR00414.1"/>
    <property type="molecule type" value="Genomic_DNA"/>
</dbReference>
<keyword evidence="7" id="KW-0249">Electron transport</keyword>
<evidence type="ECO:0000256" key="9">
    <source>
        <dbReference type="ARBA" id="ARBA00023004"/>
    </source>
</evidence>
<dbReference type="Gene3D" id="1.20.120.1770">
    <property type="match status" value="1"/>
</dbReference>
<dbReference type="PANTHER" id="PTHR15422:SF24">
    <property type="entry name" value="DOMON RELATED DOMAIN-CONTAINING PROTEIN"/>
    <property type="match status" value="1"/>
</dbReference>
<dbReference type="Pfam" id="PF03188">
    <property type="entry name" value="Cytochrom_B561"/>
    <property type="match status" value="1"/>
</dbReference>
<feature type="transmembrane region" description="Helical" evidence="11">
    <location>
        <begin position="85"/>
        <end position="104"/>
    </location>
</feature>
<evidence type="ECO:0000313" key="14">
    <source>
        <dbReference type="Proteomes" id="UP000289738"/>
    </source>
</evidence>
<dbReference type="InterPro" id="IPR006593">
    <property type="entry name" value="Cyt_b561/ferric_Rdtase_TM"/>
</dbReference>
<evidence type="ECO:0000313" key="13">
    <source>
        <dbReference type="EMBL" id="RYR00414.1"/>
    </source>
</evidence>
<keyword evidence="8 11" id="KW-1133">Transmembrane helix</keyword>
<evidence type="ECO:0000256" key="6">
    <source>
        <dbReference type="ARBA" id="ARBA00022723"/>
    </source>
</evidence>
<feature type="transmembrane region" description="Helical" evidence="11">
    <location>
        <begin position="185"/>
        <end position="208"/>
    </location>
</feature>
<keyword evidence="9" id="KW-0408">Iron</keyword>
<gene>
    <name evidence="13" type="ORF">Ahy_B07g088537</name>
</gene>
<protein>
    <recommendedName>
        <fullName evidence="12">Cytochrome b561 domain-containing protein</fullName>
    </recommendedName>
</protein>
<evidence type="ECO:0000256" key="1">
    <source>
        <dbReference type="ARBA" id="ARBA00001970"/>
    </source>
</evidence>
<organism evidence="13 14">
    <name type="scientific">Arachis hypogaea</name>
    <name type="common">Peanut</name>
    <dbReference type="NCBI Taxonomy" id="3818"/>
    <lineage>
        <taxon>Eukaryota</taxon>
        <taxon>Viridiplantae</taxon>
        <taxon>Streptophyta</taxon>
        <taxon>Embryophyta</taxon>
        <taxon>Tracheophyta</taxon>
        <taxon>Spermatophyta</taxon>
        <taxon>Magnoliopsida</taxon>
        <taxon>eudicotyledons</taxon>
        <taxon>Gunneridae</taxon>
        <taxon>Pentapetalae</taxon>
        <taxon>rosids</taxon>
        <taxon>fabids</taxon>
        <taxon>Fabales</taxon>
        <taxon>Fabaceae</taxon>
        <taxon>Papilionoideae</taxon>
        <taxon>50 kb inversion clade</taxon>
        <taxon>dalbergioids sensu lato</taxon>
        <taxon>Dalbergieae</taxon>
        <taxon>Pterocarpus clade</taxon>
        <taxon>Arachis</taxon>
    </lineage>
</organism>
<comment type="caution">
    <text evidence="13">The sequence shown here is derived from an EMBL/GenBank/DDBJ whole genome shotgun (WGS) entry which is preliminary data.</text>
</comment>
<name>A0A444YER7_ARAHY</name>
<reference evidence="13 14" key="1">
    <citation type="submission" date="2019-01" db="EMBL/GenBank/DDBJ databases">
        <title>Sequencing of cultivated peanut Arachis hypogaea provides insights into genome evolution and oil improvement.</title>
        <authorList>
            <person name="Chen X."/>
        </authorList>
    </citation>
    <scope>NUCLEOTIDE SEQUENCE [LARGE SCALE GENOMIC DNA]</scope>
    <source>
        <strain evidence="14">cv. Fuhuasheng</strain>
        <tissue evidence="13">Leaves</tissue>
    </source>
</reference>
<evidence type="ECO:0000256" key="11">
    <source>
        <dbReference type="SAM" id="Phobius"/>
    </source>
</evidence>
<dbReference type="STRING" id="3818.A0A444YER7"/>
<proteinExistence type="predicted"/>
<evidence type="ECO:0000256" key="7">
    <source>
        <dbReference type="ARBA" id="ARBA00022982"/>
    </source>
</evidence>
<dbReference type="SMART" id="SM00665">
    <property type="entry name" value="B561"/>
    <property type="match status" value="1"/>
</dbReference>
<sequence length="280" mass="32154">MGNDTQSSEWKMFIFSTKERGIRVQQKLIDLLFQASLVFIMFPLVGSEQDHKKISGIHASNNRGHNIKHMKMNPRLEFEIKLHGFLLWSSMAFLMPLGIVAIRFSNRQRNQRRLRITFYVHAILQASKAAVLIATAGAIMSIKNFNNSFNNNHQRLGLALYGVVWLQVIVGIFRPQRGSRTRSMWFFAHWIIGTAMSLLGVINVYLGLQAYQEKTSRSITTWNILFTVQISLIVFFYLVQEKWDYIRKQGVALGNELLDLDPSLQEIGSDNKKGFKAESV</sequence>
<keyword evidence="3" id="KW-0813">Transport</keyword>